<reference evidence="2" key="2">
    <citation type="submission" date="2021-04" db="EMBL/GenBank/DDBJ databases">
        <authorList>
            <person name="Gilroy R."/>
        </authorList>
    </citation>
    <scope>NUCLEOTIDE SEQUENCE</scope>
    <source>
        <strain evidence="2">CHK185-5351</strain>
    </source>
</reference>
<feature type="transmembrane region" description="Helical" evidence="1">
    <location>
        <begin position="199"/>
        <end position="217"/>
    </location>
</feature>
<protein>
    <submittedName>
        <fullName evidence="2">Uncharacterized protein</fullName>
    </submittedName>
</protein>
<dbReference type="AlphaFoldDB" id="A0A9D2NAB2"/>
<feature type="transmembrane region" description="Helical" evidence="1">
    <location>
        <begin position="402"/>
        <end position="423"/>
    </location>
</feature>
<dbReference type="Proteomes" id="UP000823849">
    <property type="component" value="Unassembled WGS sequence"/>
</dbReference>
<evidence type="ECO:0000256" key="1">
    <source>
        <dbReference type="SAM" id="Phobius"/>
    </source>
</evidence>
<organism evidence="2 3">
    <name type="scientific">Candidatus Fusicatenibacter intestinigallinarum</name>
    <dbReference type="NCBI Taxonomy" id="2838598"/>
    <lineage>
        <taxon>Bacteria</taxon>
        <taxon>Bacillati</taxon>
        <taxon>Bacillota</taxon>
        <taxon>Clostridia</taxon>
        <taxon>Lachnospirales</taxon>
        <taxon>Lachnospiraceae</taxon>
        <taxon>Fusicatenibacter</taxon>
    </lineage>
</organism>
<keyword evidence="1" id="KW-0472">Membrane</keyword>
<gene>
    <name evidence="2" type="ORF">H9705_05360</name>
</gene>
<feature type="transmembrane region" description="Helical" evidence="1">
    <location>
        <begin position="435"/>
        <end position="458"/>
    </location>
</feature>
<accession>A0A9D2NAB2</accession>
<comment type="caution">
    <text evidence="2">The sequence shown here is derived from an EMBL/GenBank/DDBJ whole genome shotgun (WGS) entry which is preliminary data.</text>
</comment>
<feature type="transmembrane region" description="Helical" evidence="1">
    <location>
        <begin position="130"/>
        <end position="151"/>
    </location>
</feature>
<feature type="transmembrane region" description="Helical" evidence="1">
    <location>
        <begin position="495"/>
        <end position="519"/>
    </location>
</feature>
<feature type="transmembrane region" description="Helical" evidence="1">
    <location>
        <begin position="157"/>
        <end position="179"/>
    </location>
</feature>
<keyword evidence="1" id="KW-1133">Transmembrane helix</keyword>
<feature type="transmembrane region" description="Helical" evidence="1">
    <location>
        <begin position="88"/>
        <end position="109"/>
    </location>
</feature>
<feature type="transmembrane region" description="Helical" evidence="1">
    <location>
        <begin position="315"/>
        <end position="335"/>
    </location>
</feature>
<evidence type="ECO:0000313" key="2">
    <source>
        <dbReference type="EMBL" id="HJC15242.1"/>
    </source>
</evidence>
<feature type="transmembrane region" description="Helical" evidence="1">
    <location>
        <begin position="341"/>
        <end position="361"/>
    </location>
</feature>
<name>A0A9D2NAB2_9FIRM</name>
<keyword evidence="1" id="KW-0812">Transmembrane</keyword>
<evidence type="ECO:0000313" key="3">
    <source>
        <dbReference type="Proteomes" id="UP000823849"/>
    </source>
</evidence>
<feature type="transmembrane region" description="Helical" evidence="1">
    <location>
        <begin position="470"/>
        <end position="489"/>
    </location>
</feature>
<feature type="transmembrane region" description="Helical" evidence="1">
    <location>
        <begin position="53"/>
        <end position="76"/>
    </location>
</feature>
<feature type="transmembrane region" description="Helical" evidence="1">
    <location>
        <begin position="223"/>
        <end position="244"/>
    </location>
</feature>
<reference evidence="2" key="1">
    <citation type="journal article" date="2021" name="PeerJ">
        <title>Extensive microbial diversity within the chicken gut microbiome revealed by metagenomics and culture.</title>
        <authorList>
            <person name="Gilroy R."/>
            <person name="Ravi A."/>
            <person name="Getino M."/>
            <person name="Pursley I."/>
            <person name="Horton D.L."/>
            <person name="Alikhan N.F."/>
            <person name="Baker D."/>
            <person name="Gharbi K."/>
            <person name="Hall N."/>
            <person name="Watson M."/>
            <person name="Adriaenssens E.M."/>
            <person name="Foster-Nyarko E."/>
            <person name="Jarju S."/>
            <person name="Secka A."/>
            <person name="Antonio M."/>
            <person name="Oren A."/>
            <person name="Chaudhuri R.R."/>
            <person name="La Ragione R."/>
            <person name="Hildebrand F."/>
            <person name="Pallen M.J."/>
        </authorList>
    </citation>
    <scope>NUCLEOTIDE SEQUENCE</scope>
    <source>
        <strain evidence="2">CHK185-5351</strain>
    </source>
</reference>
<dbReference type="EMBL" id="DWWU01000021">
    <property type="protein sequence ID" value="HJC15242.1"/>
    <property type="molecule type" value="Genomic_DNA"/>
</dbReference>
<sequence>MLKAFRISYFLQNTYRVNSMIYSLKQIPLIGRLLPSALYGSRGLKCAVNGISFLWEILSAFLGKFLYLFLMVWLPLELYPAGTTRSDAFLHILVFLTVIGAMMNTWMFNPTNDKYYAMILMRMDARKYTLSNYIYAMMKFGVGFLPFSILFGERAGVPLVLCLLFPLFVVCAKMAFALIALKRYLRTGDCTNENVLDRYLWIFVFVLLAIAYGLPAVSVTLPLQAAGIIFLLVIFSGIYSGTVIRSFPYYREMYQQILAQNRSAADVQTQVRKAVREQNQKYISQETDIKTRKKGFEAFHELFVRRHRKILWKPVKRTTGICSCALLGALIAVRISQPLETAVNSMMMSALPFFCFVMYMCNRGSIYTQVLFMNCDHSMLTYPFYKKPAFILKLFQIRLRELIKMNLPPAMVIGGGLALLLYVTGGTDNVLNYPVLILSVLGMSVFFSVHYLTCYYLLQPYNAYTDMVSTTYRLVTSGTYFVCLFLMRAELDTMVFGSLTILFCVGYCVTACVLVYRLAARTFRLRS</sequence>
<proteinExistence type="predicted"/>